<dbReference type="AlphaFoldDB" id="A0A378SH27"/>
<evidence type="ECO:0000313" key="1">
    <source>
        <dbReference type="EMBL" id="STZ41176.1"/>
    </source>
</evidence>
<gene>
    <name evidence="1" type="ORF">NCTC10742_00378</name>
</gene>
<organism evidence="1 2">
    <name type="scientific">Mycolicibacterium gilvum</name>
    <dbReference type="NCBI Taxonomy" id="1804"/>
    <lineage>
        <taxon>Bacteria</taxon>
        <taxon>Bacillati</taxon>
        <taxon>Actinomycetota</taxon>
        <taxon>Actinomycetes</taxon>
        <taxon>Mycobacteriales</taxon>
        <taxon>Mycobacteriaceae</taxon>
        <taxon>Mycolicibacterium</taxon>
    </lineage>
</organism>
<proteinExistence type="predicted"/>
<name>A0A378SH27_9MYCO</name>
<dbReference type="OMA" id="VQLMPHG"/>
<reference evidence="1 2" key="1">
    <citation type="submission" date="2018-06" db="EMBL/GenBank/DDBJ databases">
        <authorList>
            <consortium name="Pathogen Informatics"/>
            <person name="Doyle S."/>
        </authorList>
    </citation>
    <scope>NUCLEOTIDE SEQUENCE [LARGE SCALE GENOMIC DNA]</scope>
    <source>
        <strain evidence="1 2">NCTC10742</strain>
    </source>
</reference>
<protein>
    <submittedName>
        <fullName evidence="1">Transcriptional regulator</fullName>
    </submittedName>
</protein>
<sequence length="196" mass="21561">MLAEDGPRGLSHLKVDRRAEVPDGTTSFYYRTRTALLHGVADQLVRYDAEAFTDAFETAPLDDGDVIAAQLARQILSIRDEPQLSRTRARLELTLLSRNDPVISANFQQIGESMRALVERLVVAVQAGSRPLERGLLDEQVSVVLSYLGGLILAFANGSPEPLSGEDISRQFRAVIRGVAAERADRRREPAQSSSF</sequence>
<accession>A0A378SH27</accession>
<dbReference type="RefSeq" id="WP_011891349.1">
    <property type="nucleotide sequence ID" value="NZ_JACKST010000032.1"/>
</dbReference>
<dbReference type="Proteomes" id="UP000254291">
    <property type="component" value="Unassembled WGS sequence"/>
</dbReference>
<dbReference type="Gene3D" id="1.10.357.10">
    <property type="entry name" value="Tetracycline Repressor, domain 2"/>
    <property type="match status" value="1"/>
</dbReference>
<dbReference type="EMBL" id="UGQM01000001">
    <property type="protein sequence ID" value="STZ41176.1"/>
    <property type="molecule type" value="Genomic_DNA"/>
</dbReference>
<evidence type="ECO:0000313" key="2">
    <source>
        <dbReference type="Proteomes" id="UP000254291"/>
    </source>
</evidence>